<dbReference type="InterPro" id="IPR039425">
    <property type="entry name" value="RNA_pol_sigma-70-like"/>
</dbReference>
<feature type="domain" description="RNA polymerase sigma factor 70 region 4 type 2" evidence="8">
    <location>
        <begin position="117"/>
        <end position="167"/>
    </location>
</feature>
<keyword evidence="5" id="KW-0804">Transcription</keyword>
<dbReference type="InterPro" id="IPR036388">
    <property type="entry name" value="WH-like_DNA-bd_sf"/>
</dbReference>
<dbReference type="OrthoDB" id="9782108at2"/>
<protein>
    <submittedName>
        <fullName evidence="9">RNA polymerase subunit sigma-70</fullName>
    </submittedName>
</protein>
<dbReference type="InterPro" id="IPR007627">
    <property type="entry name" value="RNA_pol_sigma70_r2"/>
</dbReference>
<dbReference type="GO" id="GO:0003677">
    <property type="term" value="F:DNA binding"/>
    <property type="evidence" value="ECO:0007669"/>
    <property type="project" value="UniProtKB-KW"/>
</dbReference>
<dbReference type="Pfam" id="PF04542">
    <property type="entry name" value="Sigma70_r2"/>
    <property type="match status" value="1"/>
</dbReference>
<dbReference type="RefSeq" id="WP_039219193.1">
    <property type="nucleotide sequence ID" value="NZ_JWLW01000012.1"/>
</dbReference>
<evidence type="ECO:0000259" key="7">
    <source>
        <dbReference type="Pfam" id="PF04542"/>
    </source>
</evidence>
<dbReference type="Pfam" id="PF08281">
    <property type="entry name" value="Sigma70_r4_2"/>
    <property type="match status" value="1"/>
</dbReference>
<evidence type="ECO:0000313" key="10">
    <source>
        <dbReference type="Proteomes" id="UP000031197"/>
    </source>
</evidence>
<comment type="similarity">
    <text evidence="1">Belongs to the sigma-70 factor family. ECF subfamily.</text>
</comment>
<feature type="domain" description="RNA polymerase sigma-70 region 2" evidence="7">
    <location>
        <begin position="11"/>
        <end position="86"/>
    </location>
</feature>
<proteinExistence type="inferred from homology"/>
<dbReference type="Proteomes" id="UP000031197">
    <property type="component" value="Unassembled WGS sequence"/>
</dbReference>
<sequence>MKETIQIEKLLSEYAPLMARIAATFEANKSLQDELIQEMSLAVWRAFEGASKDSDSGFRGEASVKTFVAKVAHNKAVDHVIKEQRRQEFTHDGEFDSSHTTSASSSRDATLQENAMDLMTGLRQLEIKYRQVLALLLEGFSQLEIANMLGIKESAVAKRVSRARQQLTQIMEQQP</sequence>
<feature type="region of interest" description="Disordered" evidence="6">
    <location>
        <begin position="88"/>
        <end position="109"/>
    </location>
</feature>
<dbReference type="InterPro" id="IPR014284">
    <property type="entry name" value="RNA_pol_sigma-70_dom"/>
</dbReference>
<dbReference type="AlphaFoldDB" id="A0A0B3XY96"/>
<dbReference type="InterPro" id="IPR013249">
    <property type="entry name" value="RNA_pol_sigma70_r4_t2"/>
</dbReference>
<dbReference type="GO" id="GO:0006352">
    <property type="term" value="P:DNA-templated transcription initiation"/>
    <property type="evidence" value="ECO:0007669"/>
    <property type="project" value="InterPro"/>
</dbReference>
<keyword evidence="3" id="KW-0731">Sigma factor</keyword>
<accession>A0A0B3XY96</accession>
<feature type="compositionally biased region" description="Basic and acidic residues" evidence="6">
    <location>
        <begin position="88"/>
        <end position="97"/>
    </location>
</feature>
<evidence type="ECO:0000256" key="4">
    <source>
        <dbReference type="ARBA" id="ARBA00023125"/>
    </source>
</evidence>
<evidence type="ECO:0000256" key="6">
    <source>
        <dbReference type="SAM" id="MobiDB-lite"/>
    </source>
</evidence>
<dbReference type="PANTHER" id="PTHR43133:SF8">
    <property type="entry name" value="RNA POLYMERASE SIGMA FACTOR HI_1459-RELATED"/>
    <property type="match status" value="1"/>
</dbReference>
<reference evidence="9 10" key="1">
    <citation type="submission" date="2014-12" db="EMBL/GenBank/DDBJ databases">
        <title>Genome sequencing of Alteromonas marina AD001.</title>
        <authorList>
            <person name="Adrian T.G.S."/>
            <person name="Chan K.G."/>
        </authorList>
    </citation>
    <scope>NUCLEOTIDE SEQUENCE [LARGE SCALE GENOMIC DNA]</scope>
    <source>
        <strain evidence="9 10">AD001</strain>
    </source>
</reference>
<dbReference type="InterPro" id="IPR013324">
    <property type="entry name" value="RNA_pol_sigma_r3/r4-like"/>
</dbReference>
<keyword evidence="4" id="KW-0238">DNA-binding</keyword>
<name>A0A0B3XY96_9ALTE</name>
<evidence type="ECO:0000313" key="9">
    <source>
        <dbReference type="EMBL" id="KHT54496.1"/>
    </source>
</evidence>
<gene>
    <name evidence="9" type="ORF">RJ41_07645</name>
</gene>
<dbReference type="GO" id="GO:0016987">
    <property type="term" value="F:sigma factor activity"/>
    <property type="evidence" value="ECO:0007669"/>
    <property type="project" value="UniProtKB-KW"/>
</dbReference>
<dbReference type="SUPFAM" id="SSF88946">
    <property type="entry name" value="Sigma2 domain of RNA polymerase sigma factors"/>
    <property type="match status" value="1"/>
</dbReference>
<dbReference type="PANTHER" id="PTHR43133">
    <property type="entry name" value="RNA POLYMERASE ECF-TYPE SIGMA FACTO"/>
    <property type="match status" value="1"/>
</dbReference>
<comment type="caution">
    <text evidence="9">The sequence shown here is derived from an EMBL/GenBank/DDBJ whole genome shotgun (WGS) entry which is preliminary data.</text>
</comment>
<keyword evidence="2" id="KW-0805">Transcription regulation</keyword>
<dbReference type="EMBL" id="JWLW01000012">
    <property type="protein sequence ID" value="KHT54496.1"/>
    <property type="molecule type" value="Genomic_DNA"/>
</dbReference>
<evidence type="ECO:0000256" key="1">
    <source>
        <dbReference type="ARBA" id="ARBA00010641"/>
    </source>
</evidence>
<organism evidence="9 10">
    <name type="scientific">Alteromonas marina</name>
    <dbReference type="NCBI Taxonomy" id="203795"/>
    <lineage>
        <taxon>Bacteria</taxon>
        <taxon>Pseudomonadati</taxon>
        <taxon>Pseudomonadota</taxon>
        <taxon>Gammaproteobacteria</taxon>
        <taxon>Alteromonadales</taxon>
        <taxon>Alteromonadaceae</taxon>
        <taxon>Alteromonas/Salinimonas group</taxon>
        <taxon>Alteromonas</taxon>
    </lineage>
</organism>
<evidence type="ECO:0000256" key="5">
    <source>
        <dbReference type="ARBA" id="ARBA00023163"/>
    </source>
</evidence>
<dbReference type="InterPro" id="IPR013325">
    <property type="entry name" value="RNA_pol_sigma_r2"/>
</dbReference>
<dbReference type="SUPFAM" id="SSF88659">
    <property type="entry name" value="Sigma3 and sigma4 domains of RNA polymerase sigma factors"/>
    <property type="match status" value="1"/>
</dbReference>
<dbReference type="Gene3D" id="1.10.10.10">
    <property type="entry name" value="Winged helix-like DNA-binding domain superfamily/Winged helix DNA-binding domain"/>
    <property type="match status" value="1"/>
</dbReference>
<evidence type="ECO:0000256" key="2">
    <source>
        <dbReference type="ARBA" id="ARBA00023015"/>
    </source>
</evidence>
<evidence type="ECO:0000256" key="3">
    <source>
        <dbReference type="ARBA" id="ARBA00023082"/>
    </source>
</evidence>
<evidence type="ECO:0000259" key="8">
    <source>
        <dbReference type="Pfam" id="PF08281"/>
    </source>
</evidence>
<dbReference type="NCBIfam" id="TIGR02937">
    <property type="entry name" value="sigma70-ECF"/>
    <property type="match status" value="1"/>
</dbReference>
<dbReference type="Gene3D" id="1.10.1740.10">
    <property type="match status" value="1"/>
</dbReference>
<keyword evidence="10" id="KW-1185">Reference proteome</keyword>